<proteinExistence type="predicted"/>
<comment type="caution">
    <text evidence="2">The sequence shown here is derived from an EMBL/GenBank/DDBJ whole genome shotgun (WGS) entry which is preliminary data.</text>
</comment>
<dbReference type="Gene3D" id="3.90.550.10">
    <property type="entry name" value="Spore Coat Polysaccharide Biosynthesis Protein SpsA, Chain A"/>
    <property type="match status" value="1"/>
</dbReference>
<reference evidence="2" key="1">
    <citation type="journal article" date="2014" name="Int. J. Syst. Evol. Microbiol.">
        <title>Complete genome sequence of Corynebacterium casei LMG S-19264T (=DSM 44701T), isolated from a smear-ripened cheese.</title>
        <authorList>
            <consortium name="US DOE Joint Genome Institute (JGI-PGF)"/>
            <person name="Walter F."/>
            <person name="Albersmeier A."/>
            <person name="Kalinowski J."/>
            <person name="Ruckert C."/>
        </authorList>
    </citation>
    <scope>NUCLEOTIDE SEQUENCE</scope>
    <source>
        <strain evidence="2">KCTC 32182</strain>
    </source>
</reference>
<organism evidence="2 3">
    <name type="scientific">Paludibacterium paludis</name>
    <dbReference type="NCBI Taxonomy" id="1225769"/>
    <lineage>
        <taxon>Bacteria</taxon>
        <taxon>Pseudomonadati</taxon>
        <taxon>Pseudomonadota</taxon>
        <taxon>Betaproteobacteria</taxon>
        <taxon>Neisseriales</taxon>
        <taxon>Chromobacteriaceae</taxon>
        <taxon>Paludibacterium</taxon>
    </lineage>
</organism>
<keyword evidence="3" id="KW-1185">Reference proteome</keyword>
<dbReference type="SUPFAM" id="SSF53448">
    <property type="entry name" value="Nucleotide-diphospho-sugar transferases"/>
    <property type="match status" value="1"/>
</dbReference>
<reference evidence="2" key="2">
    <citation type="submission" date="2020-09" db="EMBL/GenBank/DDBJ databases">
        <authorList>
            <person name="Sun Q."/>
            <person name="Kim S."/>
        </authorList>
    </citation>
    <scope>NUCLEOTIDE SEQUENCE</scope>
    <source>
        <strain evidence="2">KCTC 32182</strain>
    </source>
</reference>
<dbReference type="Proteomes" id="UP000645257">
    <property type="component" value="Unassembled WGS sequence"/>
</dbReference>
<dbReference type="EMBL" id="BMYX01000009">
    <property type="protein sequence ID" value="GGY15634.1"/>
    <property type="molecule type" value="Genomic_DNA"/>
</dbReference>
<evidence type="ECO:0000313" key="3">
    <source>
        <dbReference type="Proteomes" id="UP000645257"/>
    </source>
</evidence>
<evidence type="ECO:0000313" key="2">
    <source>
        <dbReference type="EMBL" id="GGY15634.1"/>
    </source>
</evidence>
<evidence type="ECO:0000259" key="1">
    <source>
        <dbReference type="Pfam" id="PF00535"/>
    </source>
</evidence>
<dbReference type="PANTHER" id="PTHR43685">
    <property type="entry name" value="GLYCOSYLTRANSFERASE"/>
    <property type="match status" value="1"/>
</dbReference>
<dbReference type="PANTHER" id="PTHR43685:SF2">
    <property type="entry name" value="GLYCOSYLTRANSFERASE 2-LIKE DOMAIN-CONTAINING PROTEIN"/>
    <property type="match status" value="1"/>
</dbReference>
<dbReference type="Pfam" id="PF00535">
    <property type="entry name" value="Glycos_transf_2"/>
    <property type="match status" value="1"/>
</dbReference>
<dbReference type="RefSeq" id="WP_189533619.1">
    <property type="nucleotide sequence ID" value="NZ_BMYX01000009.1"/>
</dbReference>
<sequence length="298" mass="33085">MTHVRFSIATPAWNALDKLRRCVGSVRGQTGVTYEHLVQDGGSSDGTAEWLAAQSDVAGVSEKDHGMYDAINRAWSRGSGEFFSWLNADEQYLPGTLEKVAAYFDSHPDVDIVFANAIVADMDGKVVALRREIPFRKSYVVNSFLNTMSCTLFFRKRLREQGLLAFDTGYRYAGDMDLILRLVEAGAVIAHLPDYLSVFGVDGSNLSTHQRMQDETVALQKKFGAFSSGWLRQAVLVGRRIERLVIGAYKPETISYLYAVDETPSYHRITASGIGGRYTLADVRGRADTIEILRHGEA</sequence>
<dbReference type="InterPro" id="IPR001173">
    <property type="entry name" value="Glyco_trans_2-like"/>
</dbReference>
<dbReference type="AlphaFoldDB" id="A0A918U9V0"/>
<feature type="domain" description="Glycosyltransferase 2-like" evidence="1">
    <location>
        <begin position="7"/>
        <end position="150"/>
    </location>
</feature>
<dbReference type="InterPro" id="IPR050834">
    <property type="entry name" value="Glycosyltransf_2"/>
</dbReference>
<protein>
    <recommendedName>
        <fullName evidence="1">Glycosyltransferase 2-like domain-containing protein</fullName>
    </recommendedName>
</protein>
<dbReference type="InterPro" id="IPR029044">
    <property type="entry name" value="Nucleotide-diphossugar_trans"/>
</dbReference>
<dbReference type="CDD" id="cd06433">
    <property type="entry name" value="GT_2_WfgS_like"/>
    <property type="match status" value="1"/>
</dbReference>
<name>A0A918U9V0_9NEIS</name>
<accession>A0A918U9V0</accession>
<gene>
    <name evidence="2" type="ORF">GCM10011289_18680</name>
</gene>